<comment type="caution">
    <text evidence="2">The sequence shown here is derived from an EMBL/GenBank/DDBJ whole genome shotgun (WGS) entry which is preliminary data.</text>
</comment>
<feature type="chain" id="PRO_5035922865" evidence="1">
    <location>
        <begin position="24"/>
        <end position="73"/>
    </location>
</feature>
<reference evidence="2 3" key="1">
    <citation type="journal article" date="2018" name="Biotechnol. Adv.">
        <title>Improved genomic resources and new bioinformatic workflow for the carcinogenic parasite Clonorchis sinensis: Biotechnological implications.</title>
        <authorList>
            <person name="Wang D."/>
            <person name="Korhonen P.K."/>
            <person name="Gasser R.B."/>
            <person name="Young N.D."/>
        </authorList>
    </citation>
    <scope>NUCLEOTIDE SEQUENCE [LARGE SCALE GENOMIC DNA]</scope>
    <source>
        <strain evidence="2">Cs-k2</strain>
    </source>
</reference>
<dbReference type="OrthoDB" id="10353516at2759"/>
<evidence type="ECO:0000256" key="1">
    <source>
        <dbReference type="SAM" id="SignalP"/>
    </source>
</evidence>
<keyword evidence="1" id="KW-0732">Signal</keyword>
<keyword evidence="3" id="KW-1185">Reference proteome</keyword>
<proteinExistence type="predicted"/>
<protein>
    <submittedName>
        <fullName evidence="2">Uncharacterized protein</fullName>
    </submittedName>
</protein>
<feature type="signal peptide" evidence="1">
    <location>
        <begin position="1"/>
        <end position="23"/>
    </location>
</feature>
<organism evidence="2 3">
    <name type="scientific">Clonorchis sinensis</name>
    <name type="common">Chinese liver fluke</name>
    <dbReference type="NCBI Taxonomy" id="79923"/>
    <lineage>
        <taxon>Eukaryota</taxon>
        <taxon>Metazoa</taxon>
        <taxon>Spiralia</taxon>
        <taxon>Lophotrochozoa</taxon>
        <taxon>Platyhelminthes</taxon>
        <taxon>Trematoda</taxon>
        <taxon>Digenea</taxon>
        <taxon>Opisthorchiida</taxon>
        <taxon>Opisthorchiata</taxon>
        <taxon>Opisthorchiidae</taxon>
        <taxon>Clonorchis</taxon>
    </lineage>
</organism>
<reference evidence="2 3" key="2">
    <citation type="journal article" date="2021" name="Genomics">
        <title>High-quality reference genome for Clonorchis sinensis.</title>
        <authorList>
            <person name="Young N.D."/>
            <person name="Stroehlein A.J."/>
            <person name="Kinkar L."/>
            <person name="Wang T."/>
            <person name="Sohn W.M."/>
            <person name="Chang B.C.H."/>
            <person name="Kaur P."/>
            <person name="Weisz D."/>
            <person name="Dudchenko O."/>
            <person name="Aiden E.L."/>
            <person name="Korhonen P.K."/>
            <person name="Gasser R.B."/>
        </authorList>
    </citation>
    <scope>NUCLEOTIDE SEQUENCE [LARGE SCALE GENOMIC DNA]</scope>
    <source>
        <strain evidence="2">Cs-k2</strain>
    </source>
</reference>
<name>A0A8T1MVW0_CLOSI</name>
<evidence type="ECO:0000313" key="2">
    <source>
        <dbReference type="EMBL" id="KAG5453283.1"/>
    </source>
</evidence>
<gene>
    <name evidence="2" type="ORF">CSKR_202468</name>
</gene>
<sequence length="73" mass="8436">MIVSRSVLLFVLCVTTHFNEVWVVQIDDPLADSEMPSQTEYFKSMAAWMTIPVAMTRQTQYDDLKHMFGDSCE</sequence>
<dbReference type="EMBL" id="NIRI02000013">
    <property type="protein sequence ID" value="KAG5453283.1"/>
    <property type="molecule type" value="Genomic_DNA"/>
</dbReference>
<dbReference type="Proteomes" id="UP000286415">
    <property type="component" value="Unassembled WGS sequence"/>
</dbReference>
<dbReference type="AlphaFoldDB" id="A0A8T1MVW0"/>
<evidence type="ECO:0000313" key="3">
    <source>
        <dbReference type="Proteomes" id="UP000286415"/>
    </source>
</evidence>
<accession>A0A8T1MVW0</accession>